<dbReference type="eggNOG" id="COG2377">
    <property type="taxonomic scope" value="Bacteria"/>
</dbReference>
<dbReference type="NCBIfam" id="NF007141">
    <property type="entry name" value="PRK09585.1-5"/>
    <property type="match status" value="1"/>
</dbReference>
<keyword evidence="2 3" id="KW-0808">Transferase</keyword>
<dbReference type="SUPFAM" id="SSF53067">
    <property type="entry name" value="Actin-like ATPase domain"/>
    <property type="match status" value="1"/>
</dbReference>
<dbReference type="EMBL" id="CP001751">
    <property type="protein sequence ID" value="ADE40394.1"/>
    <property type="molecule type" value="Genomic_DNA"/>
</dbReference>
<dbReference type="GO" id="GO:0009254">
    <property type="term" value="P:peptidoglycan turnover"/>
    <property type="evidence" value="ECO:0007669"/>
    <property type="project" value="UniProtKB-UniRule"/>
</dbReference>
<protein>
    <recommendedName>
        <fullName evidence="2">Anhydro-N-acetylmuramic acid kinase</fullName>
        <ecNumber evidence="2">2.7.1.170</ecNumber>
    </recommendedName>
    <alternativeName>
        <fullName evidence="2">AnhMurNAc kinase</fullName>
    </alternativeName>
</protein>
<sequence length="391" mass="41520">MDQDRNTIHPVIGLMSGTSADGIDAAILHTDGSRFHRTDFADSFAYDPALRTRIFDAVHDPVAFMADAAAYTALSHAITDAHSAAVMALVEQLPDDADMPRLIGFHGQTIFHEPDANTSSPLGRCTIQLGSGQQLADATGMNVVYDVRQADMAAGGQGAPLAPVFHSALIAAIDAPCPAVIINIGGVANLTYVGNAKQPDIIGFDTGPGNGLMDDYMQAHFNRPFDDGGMVAAQGHSDKGFVARVMQHDFFARSWPKSLDRQAFVHIVGDAGLHDLSPHDAMASLAALTVAGITHAVTSLPEDVRQIYIAGGGRRNQTLMQQLRAVFGDRLAIDDRAPFDADMLEAELMAYLAARHRAGLPTSFPATTGCAMPVCGGRLAQPSDQPLNKRV</sequence>
<dbReference type="Proteomes" id="UP000007460">
    <property type="component" value="Chromosome"/>
</dbReference>
<evidence type="ECO:0000313" key="4">
    <source>
        <dbReference type="Proteomes" id="UP000007460"/>
    </source>
</evidence>
<dbReference type="OrthoDB" id="9763949at2"/>
<dbReference type="GO" id="GO:0006040">
    <property type="term" value="P:amino sugar metabolic process"/>
    <property type="evidence" value="ECO:0007669"/>
    <property type="project" value="InterPro"/>
</dbReference>
<name>D5BNW0_PUNMI</name>
<dbReference type="UniPathway" id="UPA00343"/>
<evidence type="ECO:0000256" key="1">
    <source>
        <dbReference type="ARBA" id="ARBA00023277"/>
    </source>
</evidence>
<evidence type="ECO:0000256" key="2">
    <source>
        <dbReference type="HAMAP-Rule" id="MF_01270"/>
    </source>
</evidence>
<feature type="binding site" evidence="2">
    <location>
        <begin position="17"/>
        <end position="24"/>
    </location>
    <ligand>
        <name>ATP</name>
        <dbReference type="ChEBI" id="CHEBI:30616"/>
    </ligand>
</feature>
<comment type="function">
    <text evidence="2">Catalyzes the specific phosphorylation of 1,6-anhydro-N-acetylmuramic acid (anhMurNAc) with the simultaneous cleavage of the 1,6-anhydro ring, generating MurNAc-6-P. Is required for the utilization of anhMurNAc either imported from the medium or derived from its own cell wall murein, and thus plays a role in cell wall recycling.</text>
</comment>
<dbReference type="GO" id="GO:0005524">
    <property type="term" value="F:ATP binding"/>
    <property type="evidence" value="ECO:0007669"/>
    <property type="project" value="UniProtKB-UniRule"/>
</dbReference>
<organism evidence="3 4">
    <name type="scientific">Puniceispirillum marinum (strain IMCC1322)</name>
    <dbReference type="NCBI Taxonomy" id="488538"/>
    <lineage>
        <taxon>Bacteria</taxon>
        <taxon>Pseudomonadati</taxon>
        <taxon>Pseudomonadota</taxon>
        <taxon>Alphaproteobacteria</taxon>
        <taxon>Candidatus Puniceispirillales</taxon>
        <taxon>Candidatus Puniceispirillaceae</taxon>
        <taxon>Candidatus Puniceispirillum</taxon>
    </lineage>
</organism>
<keyword evidence="4" id="KW-1185">Reference proteome</keyword>
<dbReference type="UniPathway" id="UPA00544"/>
<dbReference type="HOGENOM" id="CLU_038782_3_0_5"/>
<accession>D5BNW0</accession>
<keyword evidence="2" id="KW-0418">Kinase</keyword>
<comment type="pathway">
    <text evidence="2">Amino-sugar metabolism; 1,6-anhydro-N-acetylmuramate degradation.</text>
</comment>
<dbReference type="GO" id="GO:0016773">
    <property type="term" value="F:phosphotransferase activity, alcohol group as acceptor"/>
    <property type="evidence" value="ECO:0007669"/>
    <property type="project" value="UniProtKB-UniRule"/>
</dbReference>
<dbReference type="PANTHER" id="PTHR30605:SF0">
    <property type="entry name" value="ANHYDRO-N-ACETYLMURAMIC ACID KINASE"/>
    <property type="match status" value="1"/>
</dbReference>
<dbReference type="KEGG" id="apb:SAR116_2152"/>
<dbReference type="Pfam" id="PF03702">
    <property type="entry name" value="AnmK"/>
    <property type="match status" value="1"/>
</dbReference>
<dbReference type="AlphaFoldDB" id="D5BNW0"/>
<gene>
    <name evidence="2" type="primary">anmK</name>
    <name evidence="3" type="ordered locus">SAR116_2152</name>
</gene>
<dbReference type="RefSeq" id="WP_013047021.1">
    <property type="nucleotide sequence ID" value="NC_014010.1"/>
</dbReference>
<comment type="pathway">
    <text evidence="2">Cell wall biogenesis; peptidoglycan recycling.</text>
</comment>
<evidence type="ECO:0000313" key="3">
    <source>
        <dbReference type="EMBL" id="ADE40394.1"/>
    </source>
</evidence>
<comment type="catalytic activity">
    <reaction evidence="2">
        <text>1,6-anhydro-N-acetyl-beta-muramate + ATP + H2O = N-acetyl-D-muramate 6-phosphate + ADP + H(+)</text>
        <dbReference type="Rhea" id="RHEA:24952"/>
        <dbReference type="ChEBI" id="CHEBI:15377"/>
        <dbReference type="ChEBI" id="CHEBI:15378"/>
        <dbReference type="ChEBI" id="CHEBI:30616"/>
        <dbReference type="ChEBI" id="CHEBI:58690"/>
        <dbReference type="ChEBI" id="CHEBI:58722"/>
        <dbReference type="ChEBI" id="CHEBI:456216"/>
        <dbReference type="EC" id="2.7.1.170"/>
    </reaction>
</comment>
<keyword evidence="2" id="KW-0067">ATP-binding</keyword>
<dbReference type="HAMAP" id="MF_01270">
    <property type="entry name" value="AnhMurNAc_kinase"/>
    <property type="match status" value="1"/>
</dbReference>
<dbReference type="InterPro" id="IPR043129">
    <property type="entry name" value="ATPase_NBD"/>
</dbReference>
<reference evidence="3 4" key="1">
    <citation type="journal article" date="2010" name="J. Bacteriol.">
        <title>Complete genome sequence of "Candidatus Puniceispirillum marinum" IMCC1322, a representative of the SAR116 clade in the Alphaproteobacteria.</title>
        <authorList>
            <person name="Oh H.M."/>
            <person name="Kwon K.K."/>
            <person name="Kang I."/>
            <person name="Kang S.G."/>
            <person name="Lee J.H."/>
            <person name="Kim S.J."/>
            <person name="Cho J.C."/>
        </authorList>
    </citation>
    <scope>NUCLEOTIDE SEQUENCE [LARGE SCALE GENOMIC DNA]</scope>
    <source>
        <strain evidence="3 4">IMCC1322</strain>
    </source>
</reference>
<dbReference type="PANTHER" id="PTHR30605">
    <property type="entry name" value="ANHYDRO-N-ACETYLMURAMIC ACID KINASE"/>
    <property type="match status" value="1"/>
</dbReference>
<dbReference type="InterPro" id="IPR005338">
    <property type="entry name" value="Anhydro_N_Ac-Mur_kinase"/>
</dbReference>
<dbReference type="GO" id="GO:0097175">
    <property type="term" value="P:1,6-anhydro-N-acetyl-beta-muramic acid catabolic process"/>
    <property type="evidence" value="ECO:0007669"/>
    <property type="project" value="UniProtKB-UniRule"/>
</dbReference>
<keyword evidence="2" id="KW-0547">Nucleotide-binding</keyword>
<dbReference type="STRING" id="488538.SAR116_2152"/>
<dbReference type="Gene3D" id="3.30.420.40">
    <property type="match status" value="2"/>
</dbReference>
<comment type="similarity">
    <text evidence="2">Belongs to the anhydro-N-acetylmuramic acid kinase family.</text>
</comment>
<dbReference type="GO" id="GO:0016301">
    <property type="term" value="F:kinase activity"/>
    <property type="evidence" value="ECO:0007669"/>
    <property type="project" value="UniProtKB-KW"/>
</dbReference>
<proteinExistence type="inferred from homology"/>
<dbReference type="EC" id="2.7.1.170" evidence="2"/>
<keyword evidence="1 2" id="KW-0119">Carbohydrate metabolism</keyword>